<evidence type="ECO:0000313" key="6">
    <source>
        <dbReference type="EMBL" id="NQV66561.1"/>
    </source>
</evidence>
<evidence type="ECO:0000256" key="1">
    <source>
        <dbReference type="ARBA" id="ARBA00010638"/>
    </source>
</evidence>
<evidence type="ECO:0000313" key="7">
    <source>
        <dbReference type="Proteomes" id="UP000754644"/>
    </source>
</evidence>
<keyword evidence="3 4" id="KW-0067">ATP-binding</keyword>
<sequence length="211" mass="24652">MRKSLRTRLRAARRRLSPHQQRLACAALSRRLHRDPNFRRARHIAFYLANDGEIDLLPLIRRQPTNKTFYLPLLSEPQRPWEATRLLFQAWNPSDKPLTKNRYGIFEPTYEPRKLRAASMLDMVLLPLVGFDRQGNRLGMGKGYYDRTFARRAGHWRQPKLLGVAHACQEVPNLPHATWDVPLDGVITDKEIIWCLPRSASAKNRELDLLR</sequence>
<dbReference type="GO" id="GO:0035999">
    <property type="term" value="P:tetrahydrofolate interconversion"/>
    <property type="evidence" value="ECO:0007669"/>
    <property type="project" value="TreeGrafter"/>
</dbReference>
<dbReference type="Pfam" id="PF01812">
    <property type="entry name" value="5-FTHF_cyc-lig"/>
    <property type="match status" value="1"/>
</dbReference>
<gene>
    <name evidence="6" type="ORF">HQ497_14470</name>
</gene>
<feature type="binding site" evidence="4">
    <location>
        <position position="48"/>
    </location>
    <ligand>
        <name>substrate</name>
    </ligand>
</feature>
<dbReference type="AlphaFoldDB" id="A0A972VZY9"/>
<dbReference type="PANTHER" id="PTHR23407:SF1">
    <property type="entry name" value="5-FORMYLTETRAHYDROFOLATE CYCLO-LIGASE"/>
    <property type="match status" value="1"/>
</dbReference>
<comment type="similarity">
    <text evidence="1 5">Belongs to the 5-formyltetrahydrofolate cyclo-ligase family.</text>
</comment>
<keyword evidence="2 4" id="KW-0547">Nucleotide-binding</keyword>
<evidence type="ECO:0000256" key="4">
    <source>
        <dbReference type="PIRSR" id="PIRSR006806-1"/>
    </source>
</evidence>
<dbReference type="EC" id="6.3.3.2" evidence="5"/>
<dbReference type="GO" id="GO:0046872">
    <property type="term" value="F:metal ion binding"/>
    <property type="evidence" value="ECO:0007669"/>
    <property type="project" value="UniProtKB-KW"/>
</dbReference>
<evidence type="ECO:0000256" key="2">
    <source>
        <dbReference type="ARBA" id="ARBA00022741"/>
    </source>
</evidence>
<feature type="binding site" evidence="4">
    <location>
        <position position="53"/>
    </location>
    <ligand>
        <name>substrate</name>
    </ligand>
</feature>
<proteinExistence type="inferred from homology"/>
<dbReference type="GO" id="GO:0005524">
    <property type="term" value="F:ATP binding"/>
    <property type="evidence" value="ECO:0007669"/>
    <property type="project" value="UniProtKB-KW"/>
</dbReference>
<dbReference type="PANTHER" id="PTHR23407">
    <property type="entry name" value="ATPASE INHIBITOR/5-FORMYLTETRAHYDROFOLATE CYCLO-LIGASE"/>
    <property type="match status" value="1"/>
</dbReference>
<dbReference type="InterPro" id="IPR037171">
    <property type="entry name" value="NagB/RpiA_transferase-like"/>
</dbReference>
<organism evidence="6 7">
    <name type="scientific">SAR86 cluster bacterium</name>
    <dbReference type="NCBI Taxonomy" id="2030880"/>
    <lineage>
        <taxon>Bacteria</taxon>
        <taxon>Pseudomonadati</taxon>
        <taxon>Pseudomonadota</taxon>
        <taxon>Gammaproteobacteria</taxon>
        <taxon>SAR86 cluster</taxon>
    </lineage>
</organism>
<comment type="caution">
    <text evidence="6">The sequence shown here is derived from an EMBL/GenBank/DDBJ whole genome shotgun (WGS) entry which is preliminary data.</text>
</comment>
<accession>A0A972VZY9</accession>
<feature type="binding site" evidence="4">
    <location>
        <begin position="137"/>
        <end position="145"/>
    </location>
    <ligand>
        <name>ATP</name>
        <dbReference type="ChEBI" id="CHEBI:30616"/>
    </ligand>
</feature>
<dbReference type="GO" id="GO:0009396">
    <property type="term" value="P:folic acid-containing compound biosynthetic process"/>
    <property type="evidence" value="ECO:0007669"/>
    <property type="project" value="TreeGrafter"/>
</dbReference>
<comment type="cofactor">
    <cofactor evidence="5">
        <name>Mg(2+)</name>
        <dbReference type="ChEBI" id="CHEBI:18420"/>
    </cofactor>
</comment>
<dbReference type="SUPFAM" id="SSF100950">
    <property type="entry name" value="NagB/RpiA/CoA transferase-like"/>
    <property type="match status" value="1"/>
</dbReference>
<keyword evidence="5" id="KW-0460">Magnesium</keyword>
<dbReference type="InterPro" id="IPR024185">
    <property type="entry name" value="FTHF_cligase-like_sf"/>
</dbReference>
<evidence type="ECO:0000256" key="5">
    <source>
        <dbReference type="RuleBase" id="RU361279"/>
    </source>
</evidence>
<reference evidence="6" key="1">
    <citation type="submission" date="2020-05" db="EMBL/GenBank/DDBJ databases">
        <title>Sulfur intermediates as new biogeochemical hubs in an aquatic model microbial ecosystem.</title>
        <authorList>
            <person name="Vigneron A."/>
        </authorList>
    </citation>
    <scope>NUCLEOTIDE SEQUENCE</scope>
    <source>
        <strain evidence="6">Bin.250</strain>
    </source>
</reference>
<protein>
    <recommendedName>
        <fullName evidence="5">5-formyltetrahydrofolate cyclo-ligase</fullName>
        <ecNumber evidence="5">6.3.3.2</ecNumber>
    </recommendedName>
</protein>
<keyword evidence="5" id="KW-0479">Metal-binding</keyword>
<dbReference type="PIRSF" id="PIRSF006806">
    <property type="entry name" value="FTHF_cligase"/>
    <property type="match status" value="1"/>
</dbReference>
<dbReference type="Gene3D" id="3.40.50.10420">
    <property type="entry name" value="NagB/RpiA/CoA transferase-like"/>
    <property type="match status" value="1"/>
</dbReference>
<dbReference type="GO" id="GO:0030272">
    <property type="term" value="F:5-formyltetrahydrofolate cyclo-ligase activity"/>
    <property type="evidence" value="ECO:0007669"/>
    <property type="project" value="UniProtKB-EC"/>
</dbReference>
<comment type="catalytic activity">
    <reaction evidence="5">
        <text>(6S)-5-formyl-5,6,7,8-tetrahydrofolate + ATP = (6R)-5,10-methenyltetrahydrofolate + ADP + phosphate</text>
        <dbReference type="Rhea" id="RHEA:10488"/>
        <dbReference type="ChEBI" id="CHEBI:30616"/>
        <dbReference type="ChEBI" id="CHEBI:43474"/>
        <dbReference type="ChEBI" id="CHEBI:57455"/>
        <dbReference type="ChEBI" id="CHEBI:57457"/>
        <dbReference type="ChEBI" id="CHEBI:456216"/>
        <dbReference type="EC" id="6.3.3.2"/>
    </reaction>
</comment>
<keyword evidence="6" id="KW-0436">Ligase</keyword>
<feature type="binding site" evidence="4">
    <location>
        <begin position="2"/>
        <end position="6"/>
    </location>
    <ligand>
        <name>ATP</name>
        <dbReference type="ChEBI" id="CHEBI:30616"/>
    </ligand>
</feature>
<name>A0A972VZY9_9GAMM</name>
<dbReference type="Proteomes" id="UP000754644">
    <property type="component" value="Unassembled WGS sequence"/>
</dbReference>
<dbReference type="EMBL" id="JABMOJ010000537">
    <property type="protein sequence ID" value="NQV66561.1"/>
    <property type="molecule type" value="Genomic_DNA"/>
</dbReference>
<dbReference type="NCBIfam" id="TIGR02727">
    <property type="entry name" value="MTHFS_bact"/>
    <property type="match status" value="1"/>
</dbReference>
<dbReference type="InterPro" id="IPR002698">
    <property type="entry name" value="FTHF_cligase"/>
</dbReference>
<evidence type="ECO:0000256" key="3">
    <source>
        <dbReference type="ARBA" id="ARBA00022840"/>
    </source>
</evidence>